<dbReference type="KEGG" id="mrtj:KHC33_02920"/>
<organism evidence="1 2">
    <name type="scientific">Methanospirillum purgamenti</name>
    <dbReference type="NCBI Taxonomy" id="2834276"/>
    <lineage>
        <taxon>Archaea</taxon>
        <taxon>Methanobacteriati</taxon>
        <taxon>Methanobacteriota</taxon>
        <taxon>Stenosarchaea group</taxon>
        <taxon>Methanomicrobia</taxon>
        <taxon>Methanomicrobiales</taxon>
        <taxon>Methanospirillaceae</taxon>
        <taxon>Methanospirillum</taxon>
    </lineage>
</organism>
<protein>
    <submittedName>
        <fullName evidence="1">Uncharacterized protein</fullName>
    </submittedName>
</protein>
<proteinExistence type="predicted"/>
<keyword evidence="2" id="KW-1185">Reference proteome</keyword>
<dbReference type="AlphaFoldDB" id="A0A8E7EHY1"/>
<evidence type="ECO:0000313" key="1">
    <source>
        <dbReference type="EMBL" id="QVV89487.1"/>
    </source>
</evidence>
<dbReference type="GeneID" id="65566581"/>
<dbReference type="EMBL" id="CP075546">
    <property type="protein sequence ID" value="QVV89487.1"/>
    <property type="molecule type" value="Genomic_DNA"/>
</dbReference>
<name>A0A8E7EHY1_9EURY</name>
<evidence type="ECO:0000313" key="2">
    <source>
        <dbReference type="Proteomes" id="UP000680656"/>
    </source>
</evidence>
<gene>
    <name evidence="1" type="ORF">KHC33_02920</name>
</gene>
<dbReference type="RefSeq" id="WP_214420281.1">
    <property type="nucleotide sequence ID" value="NZ_CP075546.1"/>
</dbReference>
<sequence length="133" mass="15249">MDFEPIPFSVLSGIVDQILEDCDEDVVCTRMRLAGLEPRFRDAILTSDLLNAWQVFFYFFQEYPNDEAREILAFTPASSLAEGVSIGEYRDCLLTFVMDNARPTIIISDDLQEMRRFSGAQAYRQAINFIDSE</sequence>
<dbReference type="Proteomes" id="UP000680656">
    <property type="component" value="Chromosome"/>
</dbReference>
<accession>A0A8E7EHY1</accession>
<reference evidence="1 2" key="1">
    <citation type="submission" date="2021-05" db="EMBL/GenBank/DDBJ databases">
        <title>A novel Methanospirillum isolate from a pyrite-forming mixed culture.</title>
        <authorList>
            <person name="Bunk B."/>
            <person name="Sproer C."/>
            <person name="Spring S."/>
            <person name="Pester M."/>
        </authorList>
    </citation>
    <scope>NUCLEOTIDE SEQUENCE [LARGE SCALE GENOMIC DNA]</scope>
    <source>
        <strain evidence="1 2">J.3.6.1-F.2.7.3</strain>
    </source>
</reference>